<keyword evidence="2" id="KW-1185">Reference proteome</keyword>
<organism evidence="1 2">
    <name type="scientific">Ruminiclostridium cellobioparum subsp. termitidis CT1112</name>
    <dbReference type="NCBI Taxonomy" id="1195236"/>
    <lineage>
        <taxon>Bacteria</taxon>
        <taxon>Bacillati</taxon>
        <taxon>Bacillota</taxon>
        <taxon>Clostridia</taxon>
        <taxon>Eubacteriales</taxon>
        <taxon>Oscillospiraceae</taxon>
        <taxon>Ruminiclostridium</taxon>
    </lineage>
</organism>
<comment type="caution">
    <text evidence="1">The sequence shown here is derived from an EMBL/GenBank/DDBJ whole genome shotgun (WGS) entry which is preliminary data.</text>
</comment>
<evidence type="ECO:0000313" key="2">
    <source>
        <dbReference type="Proteomes" id="UP000014155"/>
    </source>
</evidence>
<proteinExistence type="predicted"/>
<name>S0FJX0_RUMCE</name>
<sequence>MKRTKCCNNCERGTPMHLTRDILCKYHGVVTPDYCCFKYKGSADTAADRQNSYKCIHCEYFLVELDSPDQDFGKCKLFSAREYDGNKRNACSKFSRKMLIEVS</sequence>
<protein>
    <submittedName>
        <fullName evidence="1">Uncharacterized protein</fullName>
    </submittedName>
</protein>
<dbReference type="eggNOG" id="ENOG5032VCZ">
    <property type="taxonomic scope" value="Bacteria"/>
</dbReference>
<gene>
    <name evidence="1" type="ORF">CTER_3621</name>
</gene>
<reference evidence="1 2" key="1">
    <citation type="journal article" date="2013" name="Genome Announc.">
        <title>Draft Genome Sequence of the Cellulolytic, Mesophilic, Anaerobic Bacterium Clostridium termitidis Strain CT1112 (DSM 5398).</title>
        <authorList>
            <person name="Lal S."/>
            <person name="Ramachandran U."/>
            <person name="Zhang X."/>
            <person name="Munir R."/>
            <person name="Sparling R."/>
            <person name="Levin D.B."/>
        </authorList>
    </citation>
    <scope>NUCLEOTIDE SEQUENCE [LARGE SCALE GENOMIC DNA]</scope>
    <source>
        <strain evidence="1 2">CT1112</strain>
    </source>
</reference>
<dbReference type="Proteomes" id="UP000014155">
    <property type="component" value="Unassembled WGS sequence"/>
</dbReference>
<dbReference type="STRING" id="1195236.CTER_3621"/>
<evidence type="ECO:0000313" key="1">
    <source>
        <dbReference type="EMBL" id="EMS70606.1"/>
    </source>
</evidence>
<dbReference type="AlphaFoldDB" id="S0FJX0"/>
<dbReference type="RefSeq" id="WP_004628043.1">
    <property type="nucleotide sequence ID" value="NZ_AORV01000051.1"/>
</dbReference>
<accession>S0FJX0</accession>
<dbReference type="PATRIC" id="fig|1195236.3.peg.3834"/>
<dbReference type="EMBL" id="AORV01000051">
    <property type="protein sequence ID" value="EMS70606.1"/>
    <property type="molecule type" value="Genomic_DNA"/>
</dbReference>